<keyword evidence="4 6" id="KW-1133">Transmembrane helix</keyword>
<dbReference type="PANTHER" id="PTHR34478">
    <property type="entry name" value="PROTEIN LEMA"/>
    <property type="match status" value="1"/>
</dbReference>
<dbReference type="PANTHER" id="PTHR34478:SF1">
    <property type="entry name" value="PROTEIN LEMA"/>
    <property type="match status" value="1"/>
</dbReference>
<evidence type="ECO:0000256" key="4">
    <source>
        <dbReference type="ARBA" id="ARBA00022989"/>
    </source>
</evidence>
<dbReference type="PATRIC" id="fig|1619098.3.peg.7"/>
<dbReference type="Gene3D" id="1.20.1440.20">
    <property type="entry name" value="LemA-like domain"/>
    <property type="match status" value="1"/>
</dbReference>
<gene>
    <name evidence="7" type="ORF">US29_C0001G0007</name>
</gene>
<dbReference type="Proteomes" id="UP000033886">
    <property type="component" value="Unassembled WGS sequence"/>
</dbReference>
<comment type="caution">
    <text evidence="7">The sequence shown here is derived from an EMBL/GenBank/DDBJ whole genome shotgun (WGS) entry which is preliminary data.</text>
</comment>
<organism evidence="7 8">
    <name type="scientific">candidate division WS6 bacterium GW2011_GWF1_36_8</name>
    <dbReference type="NCBI Taxonomy" id="1619098"/>
    <lineage>
        <taxon>Bacteria</taxon>
        <taxon>Candidatus Dojkabacteria</taxon>
    </lineage>
</organism>
<evidence type="ECO:0000256" key="3">
    <source>
        <dbReference type="ARBA" id="ARBA00022692"/>
    </source>
</evidence>
<dbReference type="Pfam" id="PF04011">
    <property type="entry name" value="LemA"/>
    <property type="match status" value="1"/>
</dbReference>
<evidence type="ECO:0000256" key="5">
    <source>
        <dbReference type="ARBA" id="ARBA00023136"/>
    </source>
</evidence>
<accession>A0A0G0IPQ5</accession>
<dbReference type="SUPFAM" id="SSF140478">
    <property type="entry name" value="LemA-like"/>
    <property type="match status" value="1"/>
</dbReference>
<name>A0A0G0IPQ5_9BACT</name>
<evidence type="ECO:0000256" key="6">
    <source>
        <dbReference type="SAM" id="Phobius"/>
    </source>
</evidence>
<evidence type="ECO:0000256" key="1">
    <source>
        <dbReference type="ARBA" id="ARBA00004167"/>
    </source>
</evidence>
<dbReference type="GO" id="GO:0016020">
    <property type="term" value="C:membrane"/>
    <property type="evidence" value="ECO:0007669"/>
    <property type="project" value="UniProtKB-SubCell"/>
</dbReference>
<proteinExistence type="inferred from homology"/>
<sequence length="183" mass="20706">MTALYIILGIILLLAVILVSLYNKLVRQKVVIGEASADIETMLKQRYDMIPNLVSIVKGYAQHEKGTFESVTELRSKAMSAGSFEEKAQIEDQLSKGLSKIFALAENYPELKANTNFLELQTSLKDLEDNIQKSRRFYNGTVRDFNTTIVVFPNNILANMLGFKAVPFFEASEEEQKNVEIKF</sequence>
<dbReference type="InterPro" id="IPR023353">
    <property type="entry name" value="LemA-like_dom_sf"/>
</dbReference>
<evidence type="ECO:0000256" key="2">
    <source>
        <dbReference type="ARBA" id="ARBA00008854"/>
    </source>
</evidence>
<comment type="similarity">
    <text evidence="2">Belongs to the LemA family.</text>
</comment>
<evidence type="ECO:0000313" key="7">
    <source>
        <dbReference type="EMBL" id="KKQ18006.1"/>
    </source>
</evidence>
<dbReference type="EMBL" id="LBSK01000001">
    <property type="protein sequence ID" value="KKQ18006.1"/>
    <property type="molecule type" value="Genomic_DNA"/>
</dbReference>
<feature type="transmembrane region" description="Helical" evidence="6">
    <location>
        <begin position="6"/>
        <end position="23"/>
    </location>
</feature>
<reference evidence="7 8" key="1">
    <citation type="journal article" date="2015" name="Nature">
        <title>rRNA introns, odd ribosomes, and small enigmatic genomes across a large radiation of phyla.</title>
        <authorList>
            <person name="Brown C.T."/>
            <person name="Hug L.A."/>
            <person name="Thomas B.C."/>
            <person name="Sharon I."/>
            <person name="Castelle C.J."/>
            <person name="Singh A."/>
            <person name="Wilkins M.J."/>
            <person name="Williams K.H."/>
            <person name="Banfield J.F."/>
        </authorList>
    </citation>
    <scope>NUCLEOTIDE SEQUENCE [LARGE SCALE GENOMIC DNA]</scope>
</reference>
<keyword evidence="3 6" id="KW-0812">Transmembrane</keyword>
<protein>
    <submittedName>
        <fullName evidence="7">LemA-like protein</fullName>
    </submittedName>
</protein>
<dbReference type="InterPro" id="IPR007156">
    <property type="entry name" value="MamQ_LemA"/>
</dbReference>
<evidence type="ECO:0000313" key="8">
    <source>
        <dbReference type="Proteomes" id="UP000033886"/>
    </source>
</evidence>
<dbReference type="AlphaFoldDB" id="A0A0G0IPQ5"/>
<keyword evidence="5 6" id="KW-0472">Membrane</keyword>
<comment type="subcellular location">
    <subcellularLocation>
        <location evidence="1">Membrane</location>
        <topology evidence="1">Single-pass membrane protein</topology>
    </subcellularLocation>
</comment>